<dbReference type="EMBL" id="CAXIXY010000005">
    <property type="protein sequence ID" value="CAL2088805.1"/>
    <property type="molecule type" value="Genomic_DNA"/>
</dbReference>
<evidence type="ECO:0000313" key="1">
    <source>
        <dbReference type="EMBL" id="CAL2088805.1"/>
    </source>
</evidence>
<evidence type="ECO:0000313" key="2">
    <source>
        <dbReference type="Proteomes" id="UP001497416"/>
    </source>
</evidence>
<keyword evidence="2" id="KW-1185">Reference proteome</keyword>
<dbReference type="Proteomes" id="UP001497416">
    <property type="component" value="Unassembled WGS sequence"/>
</dbReference>
<protein>
    <submittedName>
        <fullName evidence="1">Uncharacterized protein</fullName>
    </submittedName>
</protein>
<gene>
    <name evidence="1" type="ORF">T190607A01A_30193</name>
</gene>
<accession>A0ABM9P372</accession>
<name>A0ABM9P372_9FLAO</name>
<sequence>MFIFLYIYITRNPNKMNHLFTFERPLSFQAKHSIFYFFQLFKLSS</sequence>
<proteinExistence type="predicted"/>
<reference evidence="1 2" key="1">
    <citation type="submission" date="2024-05" db="EMBL/GenBank/DDBJ databases">
        <authorList>
            <person name="Duchaud E."/>
        </authorList>
    </citation>
    <scope>NUCLEOTIDE SEQUENCE [LARGE SCALE GENOMIC DNA]</scope>
    <source>
        <strain evidence="1">Ena-SAMPLE-TAB-13-05-2024-13:56:06:370-140302</strain>
    </source>
</reference>
<organism evidence="1 2">
    <name type="scientific">Tenacibaculum platacis</name>
    <dbReference type="NCBI Taxonomy" id="3137852"/>
    <lineage>
        <taxon>Bacteria</taxon>
        <taxon>Pseudomonadati</taxon>
        <taxon>Bacteroidota</taxon>
        <taxon>Flavobacteriia</taxon>
        <taxon>Flavobacteriales</taxon>
        <taxon>Flavobacteriaceae</taxon>
        <taxon>Tenacibaculum</taxon>
    </lineage>
</organism>
<comment type="caution">
    <text evidence="1">The sequence shown here is derived from an EMBL/GenBank/DDBJ whole genome shotgun (WGS) entry which is preliminary data.</text>
</comment>